<dbReference type="Proteomes" id="UP001589832">
    <property type="component" value="Unassembled WGS sequence"/>
</dbReference>
<proteinExistence type="predicted"/>
<comment type="caution">
    <text evidence="1">The sequence shown here is derived from an EMBL/GenBank/DDBJ whole genome shotgun (WGS) entry which is preliminary data.</text>
</comment>
<gene>
    <name evidence="1" type="ORF">ACFFGA_06520</name>
</gene>
<organism evidence="1 2">
    <name type="scientific">Winogradskyella pulchriflava</name>
    <dbReference type="NCBI Taxonomy" id="1110688"/>
    <lineage>
        <taxon>Bacteria</taxon>
        <taxon>Pseudomonadati</taxon>
        <taxon>Bacteroidota</taxon>
        <taxon>Flavobacteriia</taxon>
        <taxon>Flavobacteriales</taxon>
        <taxon>Flavobacteriaceae</taxon>
        <taxon>Winogradskyella</taxon>
    </lineage>
</organism>
<evidence type="ECO:0008006" key="3">
    <source>
        <dbReference type="Google" id="ProtNLM"/>
    </source>
</evidence>
<accession>A0ABV6Q923</accession>
<dbReference type="RefSeq" id="WP_386061412.1">
    <property type="nucleotide sequence ID" value="NZ_JBHLTQ010000003.1"/>
</dbReference>
<sequence>MENGTEKDKERDIYMSIDHLKKGKYQLRIIQENEVVKLVRIEKK</sequence>
<evidence type="ECO:0000313" key="2">
    <source>
        <dbReference type="Proteomes" id="UP001589832"/>
    </source>
</evidence>
<dbReference type="EMBL" id="JBHLTQ010000003">
    <property type="protein sequence ID" value="MFC0604200.1"/>
    <property type="molecule type" value="Genomic_DNA"/>
</dbReference>
<name>A0ABV6Q923_9FLAO</name>
<protein>
    <recommendedName>
        <fullName evidence="3">Secretion system C-terminal sorting domain-containing protein</fullName>
    </recommendedName>
</protein>
<keyword evidence="2" id="KW-1185">Reference proteome</keyword>
<evidence type="ECO:0000313" key="1">
    <source>
        <dbReference type="EMBL" id="MFC0604200.1"/>
    </source>
</evidence>
<reference evidence="1 2" key="1">
    <citation type="submission" date="2024-09" db="EMBL/GenBank/DDBJ databases">
        <authorList>
            <person name="Sun Q."/>
            <person name="Mori K."/>
        </authorList>
    </citation>
    <scope>NUCLEOTIDE SEQUENCE [LARGE SCALE GENOMIC DNA]</scope>
    <source>
        <strain evidence="1 2">NCAIM B.02481</strain>
    </source>
</reference>